<dbReference type="Proteomes" id="UP000185779">
    <property type="component" value="Unassembled WGS sequence"/>
</dbReference>
<dbReference type="EMBL" id="DRIE01000121">
    <property type="protein sequence ID" value="HEC57683.1"/>
    <property type="molecule type" value="Genomic_DNA"/>
</dbReference>
<reference evidence="3 4" key="1">
    <citation type="submission" date="2016-05" db="EMBL/GenBank/DDBJ databases">
        <title>Microbial consortia oxidize butane by reversing methanogenesis.</title>
        <authorList>
            <person name="Laso-Perez R."/>
            <person name="Richter M."/>
            <person name="Wegener G."/>
            <person name="Musat F."/>
        </authorList>
    </citation>
    <scope>NUCLEOTIDE SEQUENCE [LARGE SCALE GENOMIC DNA]</scope>
    <source>
        <strain evidence="3">BOX1</strain>
    </source>
</reference>
<organism evidence="3 4">
    <name type="scientific">Candidatus Syntropharchaeum butanivorans</name>
    <dbReference type="NCBI Taxonomy" id="1839936"/>
    <lineage>
        <taxon>Archaea</taxon>
        <taxon>Methanobacteriati</taxon>
        <taxon>Methanobacteriota</taxon>
        <taxon>Stenosarchaea group</taxon>
        <taxon>Methanomicrobia</taxon>
        <taxon>Methanosarcinales</taxon>
        <taxon>ANME-2 cluster</taxon>
        <taxon>Candidatus Syntropharchaeum</taxon>
    </lineage>
</organism>
<name>A0A1F2P431_9EURY</name>
<dbReference type="Gene3D" id="2.30.30.240">
    <property type="entry name" value="PRC-barrel domain"/>
    <property type="match status" value="1"/>
</dbReference>
<dbReference type="EMBL" id="LYOR01000006">
    <property type="protein sequence ID" value="OFV65885.1"/>
    <property type="molecule type" value="Genomic_DNA"/>
</dbReference>
<feature type="domain" description="PRC-barrel" evidence="1">
    <location>
        <begin position="159"/>
        <end position="200"/>
    </location>
</feature>
<sequence>MEVMKVATVDKVASYSGSMFFPWNILMEPVDLGAIEYYMPLAVQTAWIKGPYKMDEIHRMIENDVRMVVNDFLLSPTSKGAKEIHGEFADAYPFAYTQALIFARLYATSRDLRLEDLIDLKRIADLIGVDITSFRRREEEIRRLVSIHKKHIKKPRLFTRRILGQKVVSADGEIIGIVKDVIFDINTGDLLELVVIPRKGIDRTKFRNIYERKDENGLIQRTAQGLISLFRGLMKRGEAEIIEYEAYLGGISIEDVHVSLYNDYVVFNR</sequence>
<dbReference type="AlphaFoldDB" id="A0A1F2P431"/>
<proteinExistence type="predicted"/>
<dbReference type="Proteomes" id="UP000885936">
    <property type="component" value="Unassembled WGS sequence"/>
</dbReference>
<dbReference type="STRING" id="1839936.SBU_001294"/>
<evidence type="ECO:0000313" key="4">
    <source>
        <dbReference type="Proteomes" id="UP000185779"/>
    </source>
</evidence>
<protein>
    <submittedName>
        <fullName evidence="2">PRC-barrel domain containing protein</fullName>
    </submittedName>
    <submittedName>
        <fullName evidence="3">PRC-barrel domain protein</fullName>
    </submittedName>
</protein>
<dbReference type="InterPro" id="IPR027275">
    <property type="entry name" value="PRC-brl_dom"/>
</dbReference>
<comment type="caution">
    <text evidence="3">The sequence shown here is derived from an EMBL/GenBank/DDBJ whole genome shotgun (WGS) entry which is preliminary data.</text>
</comment>
<evidence type="ECO:0000313" key="2">
    <source>
        <dbReference type="EMBL" id="HEC57683.1"/>
    </source>
</evidence>
<gene>
    <name evidence="2" type="ORF">ENI32_07410</name>
    <name evidence="3" type="ORF">SBU_001294</name>
</gene>
<keyword evidence="4" id="KW-1185">Reference proteome</keyword>
<evidence type="ECO:0000259" key="1">
    <source>
        <dbReference type="Pfam" id="PF05239"/>
    </source>
</evidence>
<dbReference type="Pfam" id="PF05239">
    <property type="entry name" value="PRC"/>
    <property type="match status" value="1"/>
</dbReference>
<dbReference type="InterPro" id="IPR011033">
    <property type="entry name" value="PRC_barrel-like_sf"/>
</dbReference>
<dbReference type="SUPFAM" id="SSF50346">
    <property type="entry name" value="PRC-barrel domain"/>
    <property type="match status" value="1"/>
</dbReference>
<accession>A0A1F2P431</accession>
<reference evidence="2" key="2">
    <citation type="journal article" date="2020" name="mSystems">
        <title>Genome- and Community-Level Interaction Insights into Carbon Utilization and Element Cycling Functions of Hydrothermarchaeota in Hydrothermal Sediment.</title>
        <authorList>
            <person name="Zhou Z."/>
            <person name="Liu Y."/>
            <person name="Xu W."/>
            <person name="Pan J."/>
            <person name="Luo Z.H."/>
            <person name="Li M."/>
        </authorList>
    </citation>
    <scope>NUCLEOTIDE SEQUENCE [LARGE SCALE GENOMIC DNA]</scope>
    <source>
        <strain evidence="2">HyVt-386</strain>
    </source>
</reference>
<evidence type="ECO:0000313" key="3">
    <source>
        <dbReference type="EMBL" id="OFV65885.1"/>
    </source>
</evidence>